<name>A0AAJ0BAA4_9PEZI</name>
<dbReference type="AlphaFoldDB" id="A0AAJ0BAA4"/>
<accession>A0AAJ0BAA4</accession>
<dbReference type="InterPro" id="IPR036322">
    <property type="entry name" value="WD40_repeat_dom_sf"/>
</dbReference>
<keyword evidence="5" id="KW-1185">Reference proteome</keyword>
<gene>
    <name evidence="4" type="ORF">QBC47DRAFT_221195</name>
</gene>
<reference evidence="4" key="1">
    <citation type="submission" date="2023-06" db="EMBL/GenBank/DDBJ databases">
        <title>Genome-scale phylogeny and comparative genomics of the fungal order Sordariales.</title>
        <authorList>
            <consortium name="Lawrence Berkeley National Laboratory"/>
            <person name="Hensen N."/>
            <person name="Bonometti L."/>
            <person name="Westerberg I."/>
            <person name="Brannstrom I.O."/>
            <person name="Guillou S."/>
            <person name="Cros-Aarteil S."/>
            <person name="Calhoun S."/>
            <person name="Haridas S."/>
            <person name="Kuo A."/>
            <person name="Mondo S."/>
            <person name="Pangilinan J."/>
            <person name="Riley R."/>
            <person name="Labutti K."/>
            <person name="Andreopoulos B."/>
            <person name="Lipzen A."/>
            <person name="Chen C."/>
            <person name="Yanf M."/>
            <person name="Daum C."/>
            <person name="Ng V."/>
            <person name="Clum A."/>
            <person name="Steindorff A."/>
            <person name="Ohm R."/>
            <person name="Martin F."/>
            <person name="Silar P."/>
            <person name="Natvig D."/>
            <person name="Lalanne C."/>
            <person name="Gautier V."/>
            <person name="Ament-Velasquez S.L."/>
            <person name="Kruys A."/>
            <person name="Hutchinson M.I."/>
            <person name="Powell A.J."/>
            <person name="Barry K."/>
            <person name="Miller A.N."/>
            <person name="Grigoriev I.V."/>
            <person name="Debuchy R."/>
            <person name="Gladieux P."/>
            <person name="Thoren M.H."/>
            <person name="Johannesson H."/>
        </authorList>
    </citation>
    <scope>NUCLEOTIDE SEQUENCE</scope>
    <source>
        <strain evidence="4">PSN4</strain>
    </source>
</reference>
<dbReference type="GO" id="GO:0080008">
    <property type="term" value="C:Cul4-RING E3 ubiquitin ligase complex"/>
    <property type="evidence" value="ECO:0007669"/>
    <property type="project" value="TreeGrafter"/>
</dbReference>
<dbReference type="InterPro" id="IPR052254">
    <property type="entry name" value="CUL4-DDB1_E3_ligase_receptor"/>
</dbReference>
<dbReference type="PANTHER" id="PTHR44472">
    <property type="entry name" value="DDB1- AND CUL4-ASSOCIATED FACTOR 4-RELATED"/>
    <property type="match status" value="1"/>
</dbReference>
<evidence type="ECO:0000313" key="5">
    <source>
        <dbReference type="Proteomes" id="UP001239445"/>
    </source>
</evidence>
<protein>
    <recommendedName>
        <fullName evidence="6">Myocyte-specific enhancer factor 2d</fullName>
    </recommendedName>
</protein>
<dbReference type="Proteomes" id="UP001239445">
    <property type="component" value="Unassembled WGS sequence"/>
</dbReference>
<dbReference type="EMBL" id="MU839835">
    <property type="protein sequence ID" value="KAK1754576.1"/>
    <property type="molecule type" value="Genomic_DNA"/>
</dbReference>
<feature type="compositionally biased region" description="Basic and acidic residues" evidence="3">
    <location>
        <begin position="42"/>
        <end position="52"/>
    </location>
</feature>
<proteinExistence type="predicted"/>
<comment type="caution">
    <text evidence="4">The sequence shown here is derived from an EMBL/GenBank/DDBJ whole genome shotgun (WGS) entry which is preliminary data.</text>
</comment>
<evidence type="ECO:0000256" key="3">
    <source>
        <dbReference type="SAM" id="MobiDB-lite"/>
    </source>
</evidence>
<dbReference type="InterPro" id="IPR015943">
    <property type="entry name" value="WD40/YVTN_repeat-like_dom_sf"/>
</dbReference>
<sequence length="545" mass="59103">MRQIPGFYYDAERRRYFKIEADQTAPENAAWSADNVKRRRKKEADRAARRQAERRRQAAFAKAVKRSAALDEPPLVGGLIRRELFGASHGLARRRECPGRGERVDVPGAAAMMWAGGLKMRGSVRLWPEVSENKGAVSALWVGGDGKSGLGVVYAARNDKVVRSSYIATDRNGEINTHLAMAEHPGVVFDTVQEPCFPQVSSLSYHASSGRMFMTSRQPTMYPGIGFLKPRKGEGPTEPGWILGDLGYSLYGTTERPSRNCVVNTCVAAPANARLACAAGTNMGILRWMDNDLVHWLTAGWKRRKCKGSSHKPLEEPEVEEVETTGSEDITAAKAAQGEILALDFLPLNPAEIIVAGGRLSTVPIIDLRVPEAEWTALRHTSSVANLRAVGGYQVLAAGPKNAMALYDLRFLRKEEDKAPKAETVPIVRFAEYKNDAHMAIGLDVAVGPEVGIGCGWEGSGAGVVAAAHDDGRVAIYSLKDGMRLKSPAVDAIDVSLDPGGGPGSKHGVVKCLKFATMPGDGQPSLFVGERTLVNKYSLWEVDEW</sequence>
<evidence type="ECO:0000256" key="1">
    <source>
        <dbReference type="ARBA" id="ARBA00022574"/>
    </source>
</evidence>
<dbReference type="SUPFAM" id="SSF50978">
    <property type="entry name" value="WD40 repeat-like"/>
    <property type="match status" value="1"/>
</dbReference>
<organism evidence="4 5">
    <name type="scientific">Echria macrotheca</name>
    <dbReference type="NCBI Taxonomy" id="438768"/>
    <lineage>
        <taxon>Eukaryota</taxon>
        <taxon>Fungi</taxon>
        <taxon>Dikarya</taxon>
        <taxon>Ascomycota</taxon>
        <taxon>Pezizomycotina</taxon>
        <taxon>Sordariomycetes</taxon>
        <taxon>Sordariomycetidae</taxon>
        <taxon>Sordariales</taxon>
        <taxon>Schizotheciaceae</taxon>
        <taxon>Echria</taxon>
    </lineage>
</organism>
<evidence type="ECO:0008006" key="6">
    <source>
        <dbReference type="Google" id="ProtNLM"/>
    </source>
</evidence>
<feature type="region of interest" description="Disordered" evidence="3">
    <location>
        <begin position="28"/>
        <end position="52"/>
    </location>
</feature>
<keyword evidence="1" id="KW-0853">WD repeat</keyword>
<evidence type="ECO:0000256" key="2">
    <source>
        <dbReference type="ARBA" id="ARBA00022737"/>
    </source>
</evidence>
<keyword evidence="2" id="KW-0677">Repeat</keyword>
<dbReference type="PANTHER" id="PTHR44472:SF1">
    <property type="entry name" value="DDB1 AND CUL4 ASSOCIATED FACTOR 4"/>
    <property type="match status" value="1"/>
</dbReference>
<evidence type="ECO:0000313" key="4">
    <source>
        <dbReference type="EMBL" id="KAK1754576.1"/>
    </source>
</evidence>
<dbReference type="Gene3D" id="2.130.10.10">
    <property type="entry name" value="YVTN repeat-like/Quinoprotein amine dehydrogenase"/>
    <property type="match status" value="1"/>
</dbReference>